<dbReference type="OrthoDB" id="5920286at2759"/>
<protein>
    <submittedName>
        <fullName evidence="2">Uncharacterized protein</fullName>
    </submittedName>
</protein>
<evidence type="ECO:0000256" key="1">
    <source>
        <dbReference type="SAM" id="MobiDB-lite"/>
    </source>
</evidence>
<feature type="region of interest" description="Disordered" evidence="1">
    <location>
        <begin position="1"/>
        <end position="24"/>
    </location>
</feature>
<dbReference type="EMBL" id="JYDW01000188">
    <property type="protein sequence ID" value="KRZ52611.1"/>
    <property type="molecule type" value="Genomic_DNA"/>
</dbReference>
<gene>
    <name evidence="2" type="ORF">T02_9746</name>
</gene>
<dbReference type="Proteomes" id="UP000054721">
    <property type="component" value="Unassembled WGS sequence"/>
</dbReference>
<reference evidence="2 3" key="1">
    <citation type="submission" date="2015-05" db="EMBL/GenBank/DDBJ databases">
        <title>Evolution of Trichinella species and genotypes.</title>
        <authorList>
            <person name="Korhonen P.K."/>
            <person name="Edoardo P."/>
            <person name="Giuseppe L.R."/>
            <person name="Gasser R.B."/>
        </authorList>
    </citation>
    <scope>NUCLEOTIDE SEQUENCE [LARGE SCALE GENOMIC DNA]</scope>
    <source>
        <strain evidence="2">ISS10</strain>
    </source>
</reference>
<proteinExistence type="predicted"/>
<sequence>MSRMEQRKCENADDTKQNKRRQEPIRSDLRVRVVISAVRYSTSIHARMHKEIKLELYKEDCIRFQKRISYEFYVLQLGPRNSLVTVAAKC</sequence>
<evidence type="ECO:0000313" key="2">
    <source>
        <dbReference type="EMBL" id="KRZ52611.1"/>
    </source>
</evidence>
<evidence type="ECO:0000313" key="3">
    <source>
        <dbReference type="Proteomes" id="UP000054721"/>
    </source>
</evidence>
<comment type="caution">
    <text evidence="2">The sequence shown here is derived from an EMBL/GenBank/DDBJ whole genome shotgun (WGS) entry which is preliminary data.</text>
</comment>
<name>A0A0V1KZ81_9BILA</name>
<dbReference type="AlphaFoldDB" id="A0A0V1KZ81"/>
<accession>A0A0V1KZ81</accession>
<organism evidence="2 3">
    <name type="scientific">Trichinella nativa</name>
    <dbReference type="NCBI Taxonomy" id="6335"/>
    <lineage>
        <taxon>Eukaryota</taxon>
        <taxon>Metazoa</taxon>
        <taxon>Ecdysozoa</taxon>
        <taxon>Nematoda</taxon>
        <taxon>Enoplea</taxon>
        <taxon>Dorylaimia</taxon>
        <taxon>Trichinellida</taxon>
        <taxon>Trichinellidae</taxon>
        <taxon>Trichinella</taxon>
    </lineage>
</organism>
<keyword evidence="3" id="KW-1185">Reference proteome</keyword>